<protein>
    <submittedName>
        <fullName evidence="2">Uncharacterized protein</fullName>
    </submittedName>
</protein>
<keyword evidence="1" id="KW-0472">Membrane</keyword>
<gene>
    <name evidence="2" type="ORF">LOAG_02262</name>
</gene>
<keyword evidence="1" id="KW-0812">Transmembrane</keyword>
<keyword evidence="1" id="KW-1133">Transmembrane helix</keyword>
<dbReference type="GeneID" id="9939645"/>
<proteinExistence type="predicted"/>
<dbReference type="KEGG" id="loa:LOAG_02262"/>
<name>A0A1S0U7E6_LOALO</name>
<evidence type="ECO:0000313" key="2">
    <source>
        <dbReference type="EMBL" id="EFO26222.1"/>
    </source>
</evidence>
<organism evidence="2">
    <name type="scientific">Loa loa</name>
    <name type="common">Eye worm</name>
    <name type="synonym">Filaria loa</name>
    <dbReference type="NCBI Taxonomy" id="7209"/>
    <lineage>
        <taxon>Eukaryota</taxon>
        <taxon>Metazoa</taxon>
        <taxon>Ecdysozoa</taxon>
        <taxon>Nematoda</taxon>
        <taxon>Chromadorea</taxon>
        <taxon>Rhabditida</taxon>
        <taxon>Spirurina</taxon>
        <taxon>Spiruromorpha</taxon>
        <taxon>Filarioidea</taxon>
        <taxon>Onchocercidae</taxon>
        <taxon>Loa</taxon>
    </lineage>
</organism>
<dbReference type="AlphaFoldDB" id="A0A1S0U7E6"/>
<dbReference type="CTD" id="9939645"/>
<evidence type="ECO:0000256" key="1">
    <source>
        <dbReference type="SAM" id="Phobius"/>
    </source>
</evidence>
<accession>A0A1S0U7E6</accession>
<dbReference type="RefSeq" id="XP_003137848.1">
    <property type="nucleotide sequence ID" value="XM_003137800.1"/>
</dbReference>
<feature type="transmembrane region" description="Helical" evidence="1">
    <location>
        <begin position="12"/>
        <end position="29"/>
    </location>
</feature>
<reference evidence="2" key="1">
    <citation type="submission" date="2012-04" db="EMBL/GenBank/DDBJ databases">
        <title>The Genome Sequence of Loa loa.</title>
        <authorList>
            <consortium name="The Broad Institute Genome Sequencing Platform"/>
            <consortium name="Broad Institute Genome Sequencing Center for Infectious Disease"/>
            <person name="Nutman T.B."/>
            <person name="Fink D.L."/>
            <person name="Russ C."/>
            <person name="Young S."/>
            <person name="Zeng Q."/>
            <person name="Gargeya S."/>
            <person name="Alvarado L."/>
            <person name="Berlin A."/>
            <person name="Chapman S.B."/>
            <person name="Chen Z."/>
            <person name="Freedman E."/>
            <person name="Gellesch M."/>
            <person name="Goldberg J."/>
            <person name="Griggs A."/>
            <person name="Gujja S."/>
            <person name="Heilman E.R."/>
            <person name="Heiman D."/>
            <person name="Howarth C."/>
            <person name="Mehta T."/>
            <person name="Neiman D."/>
            <person name="Pearson M."/>
            <person name="Roberts A."/>
            <person name="Saif S."/>
            <person name="Shea T."/>
            <person name="Shenoy N."/>
            <person name="Sisk P."/>
            <person name="Stolte C."/>
            <person name="Sykes S."/>
            <person name="White J."/>
            <person name="Yandava C."/>
            <person name="Haas B."/>
            <person name="Henn M.R."/>
            <person name="Nusbaum C."/>
            <person name="Birren B."/>
        </authorList>
    </citation>
    <scope>NUCLEOTIDE SEQUENCE [LARGE SCALE GENOMIC DNA]</scope>
</reference>
<dbReference type="EMBL" id="JH712122">
    <property type="protein sequence ID" value="EFO26222.1"/>
    <property type="molecule type" value="Genomic_DNA"/>
</dbReference>
<sequence length="126" mass="14051">MTPIQKPQAVKIMGLAFVLAITIPLSMFIKLRFIEYENFTANFALNTEVLMTLDIALMVQLYSPFNILIQGINEEMLVSLIMSIKVISEYESYAVNSNGCRVRLLFPQRLSLTGTLGPEISGGLCD</sequence>
<dbReference type="InParanoid" id="A0A1S0U7E6"/>